<dbReference type="GO" id="GO:0032934">
    <property type="term" value="F:sterol binding"/>
    <property type="evidence" value="ECO:0007669"/>
    <property type="project" value="TreeGrafter"/>
</dbReference>
<dbReference type="FunFam" id="3.30.70.3490:FF:000001">
    <property type="entry name" value="Oxysterol-binding protein"/>
    <property type="match status" value="1"/>
</dbReference>
<dbReference type="InterPro" id="IPR037239">
    <property type="entry name" value="OSBP_sf"/>
</dbReference>
<dbReference type="PANTHER" id="PTHR10972:SF141">
    <property type="entry name" value="OXYSTEROL-BINDING PROTEIN"/>
    <property type="match status" value="1"/>
</dbReference>
<dbReference type="Gene3D" id="1.10.287.2720">
    <property type="match status" value="1"/>
</dbReference>
<dbReference type="PANTHER" id="PTHR10972">
    <property type="entry name" value="OXYSTEROL-BINDING PROTEIN-RELATED"/>
    <property type="match status" value="1"/>
</dbReference>
<organism evidence="1 2">
    <name type="scientific">Paralvinella palmiformis</name>
    <dbReference type="NCBI Taxonomy" id="53620"/>
    <lineage>
        <taxon>Eukaryota</taxon>
        <taxon>Metazoa</taxon>
        <taxon>Spiralia</taxon>
        <taxon>Lophotrochozoa</taxon>
        <taxon>Annelida</taxon>
        <taxon>Polychaeta</taxon>
        <taxon>Sedentaria</taxon>
        <taxon>Canalipalpata</taxon>
        <taxon>Terebellida</taxon>
        <taxon>Terebelliformia</taxon>
        <taxon>Alvinellidae</taxon>
        <taxon>Paralvinella</taxon>
    </lineage>
</organism>
<evidence type="ECO:0000313" key="1">
    <source>
        <dbReference type="EMBL" id="KAK2153084.1"/>
    </source>
</evidence>
<dbReference type="SUPFAM" id="SSF144000">
    <property type="entry name" value="Oxysterol-binding protein-like"/>
    <property type="match status" value="1"/>
</dbReference>
<dbReference type="Pfam" id="PF01237">
    <property type="entry name" value="Oxysterol_BP"/>
    <property type="match status" value="2"/>
</dbReference>
<dbReference type="GO" id="GO:0016020">
    <property type="term" value="C:membrane"/>
    <property type="evidence" value="ECO:0007669"/>
    <property type="project" value="TreeGrafter"/>
</dbReference>
<dbReference type="AlphaFoldDB" id="A0AAD9N3M8"/>
<reference evidence="1" key="1">
    <citation type="journal article" date="2023" name="Mol. Biol. Evol.">
        <title>Third-Generation Sequencing Reveals the Adaptive Role of the Epigenome in Three Deep-Sea Polychaetes.</title>
        <authorList>
            <person name="Perez M."/>
            <person name="Aroh O."/>
            <person name="Sun Y."/>
            <person name="Lan Y."/>
            <person name="Juniper S.K."/>
            <person name="Young C.R."/>
            <person name="Angers B."/>
            <person name="Qian P.Y."/>
        </authorList>
    </citation>
    <scope>NUCLEOTIDE SEQUENCE</scope>
    <source>
        <strain evidence="1">P08H-3</strain>
    </source>
</reference>
<dbReference type="FunFam" id="1.10.287.2720:FF:000001">
    <property type="entry name" value="Oxysterol-binding OBPalpha"/>
    <property type="match status" value="1"/>
</dbReference>
<sequence>MTASPPQQCSHSKNLQKCKNSKLFRSAVSDQVVVSLGPDVGQGKSQVQGCSARLAGERSAVVVLRRSQHKHGHASSSHQGSVQSLVPAQVITASVSDDCFRNVQEMLDRVQREQSILSGNIEGLPSSGETINSLDKEMLLLKATSGATLSSLDHCFNILLQHQPTVSIDHFLIGSKRVLTDPASPTDSFVSATDMASDGHLAHGIGSSTTAGHYPLPGEDCEVEDAEDYADTELGAVEEHKSIILHLLSQLKLGMDLTKVVLPTFILEKRSLLELFADCMAHPDLFICIPDQQDPEGRMLAVVEWYLTSFHAGRQGSIAKKPYNPIIGETFQCSWSIPDCFKSTNSQPTRAAGGSDADDNGLVNNLQESAEQTTESNDCHVTDEVTVEHEPSQKTGKACTRLLYCAEQVSHHPPVKLKLVDLEEDYEFSLPSAYARSILTVPWVELGDKINISCNQTGYSASVIFHTKPFYGGILHRVTSEVKNPAGEVICKVTGEWNGILEFAFADGKTKTVDTTKMRQLRKYVRPLTAQSQFESRRLWQQVTENLKKEDIETATQHKRFLEEQQRQGERHRKENNIPFPTKYFHKEGDCWVYNNLLKPSKTSDSQC</sequence>
<dbReference type="Proteomes" id="UP001208570">
    <property type="component" value="Unassembled WGS sequence"/>
</dbReference>
<dbReference type="InterPro" id="IPR000648">
    <property type="entry name" value="Oxysterol-bd"/>
</dbReference>
<protein>
    <recommendedName>
        <fullName evidence="3">Oxysterol-binding protein</fullName>
    </recommendedName>
</protein>
<evidence type="ECO:0000313" key="2">
    <source>
        <dbReference type="Proteomes" id="UP001208570"/>
    </source>
</evidence>
<dbReference type="Gene3D" id="3.30.70.3490">
    <property type="match status" value="1"/>
</dbReference>
<gene>
    <name evidence="1" type="ORF">LSH36_308g03000</name>
</gene>
<dbReference type="Gene3D" id="2.40.160.120">
    <property type="match status" value="1"/>
</dbReference>
<dbReference type="EMBL" id="JAODUP010000308">
    <property type="protein sequence ID" value="KAK2153084.1"/>
    <property type="molecule type" value="Genomic_DNA"/>
</dbReference>
<name>A0AAD9N3M8_9ANNE</name>
<keyword evidence="2" id="KW-1185">Reference proteome</keyword>
<comment type="caution">
    <text evidence="1">The sequence shown here is derived from an EMBL/GenBank/DDBJ whole genome shotgun (WGS) entry which is preliminary data.</text>
</comment>
<evidence type="ECO:0008006" key="3">
    <source>
        <dbReference type="Google" id="ProtNLM"/>
    </source>
</evidence>
<dbReference type="GO" id="GO:0005829">
    <property type="term" value="C:cytosol"/>
    <property type="evidence" value="ECO:0007669"/>
    <property type="project" value="TreeGrafter"/>
</dbReference>
<accession>A0AAD9N3M8</accession>
<proteinExistence type="predicted"/>